<feature type="chain" id="PRO_5045892937" evidence="3">
    <location>
        <begin position="22"/>
        <end position="191"/>
    </location>
</feature>
<keyword evidence="6" id="KW-1185">Reference proteome</keyword>
<evidence type="ECO:0000313" key="5">
    <source>
        <dbReference type="EMBL" id="NJP50943.1"/>
    </source>
</evidence>
<dbReference type="Pfam" id="PF11611">
    <property type="entry name" value="DUF4352"/>
    <property type="match status" value="1"/>
</dbReference>
<dbReference type="InterPro" id="IPR029051">
    <property type="entry name" value="DUF4352"/>
</dbReference>
<dbReference type="PROSITE" id="PS51257">
    <property type="entry name" value="PROKAR_LIPOPROTEIN"/>
    <property type="match status" value="1"/>
</dbReference>
<dbReference type="EMBL" id="JAATEM010000013">
    <property type="protein sequence ID" value="NJP50943.1"/>
    <property type="molecule type" value="Genomic_DNA"/>
</dbReference>
<gene>
    <name evidence="5" type="ORF">HCJ93_12895</name>
</gene>
<evidence type="ECO:0000256" key="3">
    <source>
        <dbReference type="SAM" id="SignalP"/>
    </source>
</evidence>
<organism evidence="5 6">
    <name type="scientific">Streptomyces composti</name>
    <dbReference type="NCBI Taxonomy" id="2720025"/>
    <lineage>
        <taxon>Bacteria</taxon>
        <taxon>Bacillati</taxon>
        <taxon>Actinomycetota</taxon>
        <taxon>Actinomycetes</taxon>
        <taxon>Kitasatosporales</taxon>
        <taxon>Streptomycetaceae</taxon>
        <taxon>Streptomyces</taxon>
    </lineage>
</organism>
<reference evidence="5 6" key="1">
    <citation type="submission" date="2020-03" db="EMBL/GenBank/DDBJ databases">
        <title>WGS of actinomycetes isolated from Thailand.</title>
        <authorList>
            <person name="Thawai C."/>
        </authorList>
    </citation>
    <scope>NUCLEOTIDE SEQUENCE [LARGE SCALE GENOMIC DNA]</scope>
    <source>
        <strain evidence="5 6">SBST2-5</strain>
    </source>
</reference>
<name>A0ABX1A3D7_9ACTN</name>
<keyword evidence="1 3" id="KW-0732">Signal</keyword>
<feature type="domain" description="DUF4352" evidence="4">
    <location>
        <begin position="69"/>
        <end position="181"/>
    </location>
</feature>
<proteinExistence type="predicted"/>
<dbReference type="RefSeq" id="WP_167994408.1">
    <property type="nucleotide sequence ID" value="NZ_JAATEM010000013.1"/>
</dbReference>
<sequence>MRRTIPLALAACLTVAGCAGSSDGRDDRDDKATVTKASGSASARPAPGATPAPAPAMLAIGETADITFSEGELTATVLAFRDEGIRSDPDLLTQGHKWALVEARVCNKTARVVSVSPFTWTLAYADGVRVEPAHMSSGLPRPLYPVGAKVRAGDCVRGNITFEVPDEGRPERVLYSPEVVDEPVEWQLPEK</sequence>
<evidence type="ECO:0000259" key="4">
    <source>
        <dbReference type="Pfam" id="PF11611"/>
    </source>
</evidence>
<protein>
    <submittedName>
        <fullName evidence="5">DUF4352 domain-containing protein</fullName>
    </submittedName>
</protein>
<evidence type="ECO:0000313" key="6">
    <source>
        <dbReference type="Proteomes" id="UP000730591"/>
    </source>
</evidence>
<feature type="region of interest" description="Disordered" evidence="2">
    <location>
        <begin position="19"/>
        <end position="53"/>
    </location>
</feature>
<comment type="caution">
    <text evidence="5">The sequence shown here is derived from an EMBL/GenBank/DDBJ whole genome shotgun (WGS) entry which is preliminary data.</text>
</comment>
<dbReference type="Gene3D" id="2.60.40.1240">
    <property type="match status" value="1"/>
</dbReference>
<feature type="compositionally biased region" description="Low complexity" evidence="2">
    <location>
        <begin position="37"/>
        <end position="47"/>
    </location>
</feature>
<dbReference type="InterPro" id="IPR029050">
    <property type="entry name" value="Immunoprotect_excell_Ig-like"/>
</dbReference>
<evidence type="ECO:0000256" key="2">
    <source>
        <dbReference type="SAM" id="MobiDB-lite"/>
    </source>
</evidence>
<feature type="signal peptide" evidence="3">
    <location>
        <begin position="1"/>
        <end position="21"/>
    </location>
</feature>
<evidence type="ECO:0000256" key="1">
    <source>
        <dbReference type="ARBA" id="ARBA00022729"/>
    </source>
</evidence>
<dbReference type="Proteomes" id="UP000730591">
    <property type="component" value="Unassembled WGS sequence"/>
</dbReference>
<feature type="compositionally biased region" description="Basic and acidic residues" evidence="2">
    <location>
        <begin position="23"/>
        <end position="33"/>
    </location>
</feature>
<accession>A0ABX1A3D7</accession>